<evidence type="ECO:0000313" key="2">
    <source>
        <dbReference type="EMBL" id="RDY10558.1"/>
    </source>
</evidence>
<gene>
    <name evidence="2" type="ORF">CR513_04900</name>
</gene>
<accession>A0A371I691</accession>
<name>A0A371I691_MUCPR</name>
<evidence type="ECO:0000313" key="3">
    <source>
        <dbReference type="Proteomes" id="UP000257109"/>
    </source>
</evidence>
<reference evidence="2" key="1">
    <citation type="submission" date="2018-05" db="EMBL/GenBank/DDBJ databases">
        <title>Draft genome of Mucuna pruriens seed.</title>
        <authorList>
            <person name="Nnadi N.E."/>
            <person name="Vos R."/>
            <person name="Hasami M.H."/>
            <person name="Devisetty U.K."/>
            <person name="Aguiy J.C."/>
        </authorList>
    </citation>
    <scope>NUCLEOTIDE SEQUENCE [LARGE SCALE GENOMIC DNA]</scope>
    <source>
        <strain evidence="2">JCA_2017</strain>
    </source>
</reference>
<protein>
    <submittedName>
        <fullName evidence="2">Uncharacterized protein</fullName>
    </submittedName>
</protein>
<feature type="non-terminal residue" evidence="2">
    <location>
        <position position="1"/>
    </location>
</feature>
<evidence type="ECO:0000256" key="1">
    <source>
        <dbReference type="SAM" id="MobiDB-lite"/>
    </source>
</evidence>
<dbReference type="EMBL" id="QJKJ01000822">
    <property type="protein sequence ID" value="RDY10558.1"/>
    <property type="molecule type" value="Genomic_DNA"/>
</dbReference>
<dbReference type="Proteomes" id="UP000257109">
    <property type="component" value="Unassembled WGS sequence"/>
</dbReference>
<feature type="compositionally biased region" description="Basic and acidic residues" evidence="1">
    <location>
        <begin position="38"/>
        <end position="54"/>
    </location>
</feature>
<organism evidence="2 3">
    <name type="scientific">Mucuna pruriens</name>
    <name type="common">Velvet bean</name>
    <name type="synonym">Dolichos pruriens</name>
    <dbReference type="NCBI Taxonomy" id="157652"/>
    <lineage>
        <taxon>Eukaryota</taxon>
        <taxon>Viridiplantae</taxon>
        <taxon>Streptophyta</taxon>
        <taxon>Embryophyta</taxon>
        <taxon>Tracheophyta</taxon>
        <taxon>Spermatophyta</taxon>
        <taxon>Magnoliopsida</taxon>
        <taxon>eudicotyledons</taxon>
        <taxon>Gunneridae</taxon>
        <taxon>Pentapetalae</taxon>
        <taxon>rosids</taxon>
        <taxon>fabids</taxon>
        <taxon>Fabales</taxon>
        <taxon>Fabaceae</taxon>
        <taxon>Papilionoideae</taxon>
        <taxon>50 kb inversion clade</taxon>
        <taxon>NPAAA clade</taxon>
        <taxon>indigoferoid/millettioid clade</taxon>
        <taxon>Phaseoleae</taxon>
        <taxon>Mucuna</taxon>
    </lineage>
</organism>
<feature type="region of interest" description="Disordered" evidence="1">
    <location>
        <begin position="1"/>
        <end position="54"/>
    </location>
</feature>
<sequence length="77" mass="8787">MEERVKTIGLPWGKILPRDSETQQDPRGGKVKSNPRAAEGREAHLKRKLEEATEEVRREKRLNVEVTKKAGWKGKPA</sequence>
<keyword evidence="3" id="KW-1185">Reference proteome</keyword>
<comment type="caution">
    <text evidence="2">The sequence shown here is derived from an EMBL/GenBank/DDBJ whole genome shotgun (WGS) entry which is preliminary data.</text>
</comment>
<proteinExistence type="predicted"/>
<dbReference type="AlphaFoldDB" id="A0A371I691"/>